<evidence type="ECO:0000256" key="1">
    <source>
        <dbReference type="ARBA" id="ARBA00001933"/>
    </source>
</evidence>
<keyword evidence="11" id="KW-1185">Reference proteome</keyword>
<evidence type="ECO:0000313" key="10">
    <source>
        <dbReference type="EMBL" id="AWT40998.1"/>
    </source>
</evidence>
<protein>
    <recommendedName>
        <fullName evidence="4">alanine--glyoxylate transaminase</fullName>
        <ecNumber evidence="4">2.6.1.44</ecNumber>
    </recommendedName>
</protein>
<dbReference type="InterPro" id="IPR015421">
    <property type="entry name" value="PyrdxlP-dep_Trfase_major"/>
</dbReference>
<evidence type="ECO:0000256" key="8">
    <source>
        <dbReference type="RuleBase" id="RU003560"/>
    </source>
</evidence>
<proteinExistence type="inferred from homology"/>
<dbReference type="InterPro" id="IPR005814">
    <property type="entry name" value="Aminotrans_3"/>
</dbReference>
<dbReference type="Pfam" id="PF00202">
    <property type="entry name" value="Aminotran_3"/>
    <property type="match status" value="1"/>
</dbReference>
<keyword evidence="5 10" id="KW-0032">Aminotransferase</keyword>
<evidence type="ECO:0000256" key="2">
    <source>
        <dbReference type="ARBA" id="ARBA00008954"/>
    </source>
</evidence>
<comment type="cofactor">
    <cofactor evidence="1">
        <name>pyridoxal 5'-phosphate</name>
        <dbReference type="ChEBI" id="CHEBI:597326"/>
    </cofactor>
</comment>
<dbReference type="EC" id="2.6.1.44" evidence="4"/>
<evidence type="ECO:0000256" key="6">
    <source>
        <dbReference type="ARBA" id="ARBA00022679"/>
    </source>
</evidence>
<dbReference type="PANTHER" id="PTHR45688:SF3">
    <property type="entry name" value="ALANINE--GLYOXYLATE AMINOTRANSFERASE 2, MITOCHONDRIAL"/>
    <property type="match status" value="1"/>
</dbReference>
<sequence length="443" mass="47499">MTSQDLHDRPLDDRPLQDRPLQDRHRRVLPRWVTTYYEQPLQPVSATGRVVTDAHGRDHLDFFAGILTNSLGYGVADFRRALDRQLDTGIVHTSTLYLIDAQVRLAERLAEQSGIDDAVVFFVNSGTEANDTALLAATCHTGSNHVIALTDSYHGRSLTSTAVSGLPGWRPSPYSPFQVTFASNGRTSPSGDEHPPADPAADLEAQLAGQAPPAALIVEPVQGLGGFHTPPTALLQRYARIAADHEAVLICDEVQTAWGRTGRAWWGHQLHRLKPDVITFAKGIANGLPLGGVIARRDILDSVAGKSISTFGGNPLACTAALATLDHILDHDLQHNAETAGQSLLAQLRRLAADHPHLADARGQGLMLAVDIVDPRSGRPDPDAARAHVETCRAQGLLIGLGGRHGNTLRIAPPLTVTRDEIEEATRILAAAARHHAPAPATA</sequence>
<accession>A0A2U9NV10</accession>
<dbReference type="Gene3D" id="3.90.1150.10">
    <property type="entry name" value="Aspartate Aminotransferase, domain 1"/>
    <property type="match status" value="1"/>
</dbReference>
<dbReference type="InterPro" id="IPR015422">
    <property type="entry name" value="PyrdxlP-dep_Trfase_small"/>
</dbReference>
<reference evidence="10 11" key="1">
    <citation type="submission" date="2018-06" db="EMBL/GenBank/DDBJ databases">
        <title>The complete genome sequence of a nosiheptide producer Streptomyces actuosus ATCC 25421: deducing the ability of producing a new class III lantibiotics.</title>
        <authorList>
            <person name="Liu W."/>
            <person name="Sun F."/>
            <person name="Hu Y."/>
        </authorList>
    </citation>
    <scope>NUCLEOTIDE SEQUENCE [LARGE SCALE GENOMIC DNA]</scope>
    <source>
        <strain evidence="10 11">ATCC 25421</strain>
    </source>
</reference>
<comment type="similarity">
    <text evidence="2 8">Belongs to the class-III pyridoxal-phosphate-dependent aminotransferase family.</text>
</comment>
<name>A0A2U9NV10_STRAS</name>
<evidence type="ECO:0000313" key="11">
    <source>
        <dbReference type="Proteomes" id="UP000247634"/>
    </source>
</evidence>
<dbReference type="CDD" id="cd00610">
    <property type="entry name" value="OAT_like"/>
    <property type="match status" value="1"/>
</dbReference>
<dbReference type="AlphaFoldDB" id="A0A2U9NV10"/>
<evidence type="ECO:0000256" key="4">
    <source>
        <dbReference type="ARBA" id="ARBA00013049"/>
    </source>
</evidence>
<evidence type="ECO:0000256" key="3">
    <source>
        <dbReference type="ARBA" id="ARBA00011881"/>
    </source>
</evidence>
<evidence type="ECO:0000256" key="9">
    <source>
        <dbReference type="SAM" id="MobiDB-lite"/>
    </source>
</evidence>
<dbReference type="Proteomes" id="UP000247634">
    <property type="component" value="Chromosome"/>
</dbReference>
<dbReference type="Gene3D" id="3.40.640.10">
    <property type="entry name" value="Type I PLP-dependent aspartate aminotransferase-like (Major domain)"/>
    <property type="match status" value="1"/>
</dbReference>
<dbReference type="KEGG" id="sact:DMT42_00670"/>
<dbReference type="EMBL" id="CP029788">
    <property type="protein sequence ID" value="AWT40998.1"/>
    <property type="molecule type" value="Genomic_DNA"/>
</dbReference>
<dbReference type="PANTHER" id="PTHR45688">
    <property type="match status" value="1"/>
</dbReference>
<dbReference type="GO" id="GO:0030170">
    <property type="term" value="F:pyridoxal phosphate binding"/>
    <property type="evidence" value="ECO:0007669"/>
    <property type="project" value="InterPro"/>
</dbReference>
<keyword evidence="6 10" id="KW-0808">Transferase</keyword>
<feature type="region of interest" description="Disordered" evidence="9">
    <location>
        <begin position="1"/>
        <end position="20"/>
    </location>
</feature>
<keyword evidence="7 8" id="KW-0663">Pyridoxal phosphate</keyword>
<gene>
    <name evidence="10" type="ORF">DMT42_00670</name>
</gene>
<organism evidence="10 11">
    <name type="scientific">Streptomyces actuosus</name>
    <dbReference type="NCBI Taxonomy" id="1885"/>
    <lineage>
        <taxon>Bacteria</taxon>
        <taxon>Bacillati</taxon>
        <taxon>Actinomycetota</taxon>
        <taxon>Actinomycetes</taxon>
        <taxon>Kitasatosporales</taxon>
        <taxon>Streptomycetaceae</taxon>
        <taxon>Streptomyces</taxon>
    </lineage>
</organism>
<dbReference type="RefSeq" id="WP_110625934.1">
    <property type="nucleotide sequence ID" value="NZ_CP029788.1"/>
</dbReference>
<comment type="subunit">
    <text evidence="3">Homotetramer.</text>
</comment>
<evidence type="ECO:0000256" key="7">
    <source>
        <dbReference type="ARBA" id="ARBA00022898"/>
    </source>
</evidence>
<dbReference type="PIRSF" id="PIRSF000521">
    <property type="entry name" value="Transaminase_4ab_Lys_Orn"/>
    <property type="match status" value="1"/>
</dbReference>
<dbReference type="InterPro" id="IPR015424">
    <property type="entry name" value="PyrdxlP-dep_Trfase"/>
</dbReference>
<dbReference type="SUPFAM" id="SSF53383">
    <property type="entry name" value="PLP-dependent transferases"/>
    <property type="match status" value="1"/>
</dbReference>
<dbReference type="GO" id="GO:0008453">
    <property type="term" value="F:alanine-glyoxylate transaminase activity"/>
    <property type="evidence" value="ECO:0007669"/>
    <property type="project" value="UniProtKB-EC"/>
</dbReference>
<dbReference type="OrthoDB" id="9801834at2"/>
<dbReference type="FunFam" id="3.40.640.10:FF:000004">
    <property type="entry name" value="Acetylornithine aminotransferase"/>
    <property type="match status" value="1"/>
</dbReference>
<evidence type="ECO:0000256" key="5">
    <source>
        <dbReference type="ARBA" id="ARBA00022576"/>
    </source>
</evidence>